<sequence>MTEGSETRCTSAKSGSCPPPKPRLAALAIQAAGAYEPGMPRLRSDFWVSAQLRRLNGENIPAVQRRRGAAEAGAIFVKIDRLDGTADLYGPAPQALIEAEDPGERLFTAILSAAPSPDVEERLAREIRFDSDLWIVEIDDREGRHGLPLAE</sequence>
<reference evidence="2" key="1">
    <citation type="journal article" date="2021" name="Front. Microbiol.">
        <title>Comprehensive Comparative Genomics and Phenotyping of Methylobacterium Species.</title>
        <authorList>
            <person name="Alessa O."/>
            <person name="Ogura Y."/>
            <person name="Fujitani Y."/>
            <person name="Takami H."/>
            <person name="Hayashi T."/>
            <person name="Sahin N."/>
            <person name="Tani A."/>
        </authorList>
    </citation>
    <scope>NUCLEOTIDE SEQUENCE</scope>
    <source>
        <strain evidence="2">NBRC 15686</strain>
    </source>
</reference>
<evidence type="ECO:0000256" key="1">
    <source>
        <dbReference type="SAM" id="MobiDB-lite"/>
    </source>
</evidence>
<dbReference type="Pfam" id="PF07372">
    <property type="entry name" value="DUF1491"/>
    <property type="match status" value="1"/>
</dbReference>
<feature type="region of interest" description="Disordered" evidence="1">
    <location>
        <begin position="1"/>
        <end position="21"/>
    </location>
</feature>
<dbReference type="EMBL" id="BPRC01000024">
    <property type="protein sequence ID" value="GJE67259.1"/>
    <property type="molecule type" value="Genomic_DNA"/>
</dbReference>
<dbReference type="Gene3D" id="3.40.1530.20">
    <property type="entry name" value="Protein of unknown function (DUF1491)"/>
    <property type="match status" value="1"/>
</dbReference>
<evidence type="ECO:0008006" key="4">
    <source>
        <dbReference type="Google" id="ProtNLM"/>
    </source>
</evidence>
<evidence type="ECO:0000313" key="2">
    <source>
        <dbReference type="EMBL" id="GJE67259.1"/>
    </source>
</evidence>
<accession>A0ABQ4UIW0</accession>
<protein>
    <recommendedName>
        <fullName evidence="4">DUF1491 family protein</fullName>
    </recommendedName>
</protein>
<keyword evidence="3" id="KW-1185">Reference proteome</keyword>
<dbReference type="Proteomes" id="UP001055039">
    <property type="component" value="Unassembled WGS sequence"/>
</dbReference>
<name>A0ABQ4UIW0_9HYPH</name>
<comment type="caution">
    <text evidence="2">The sequence shown here is derived from an EMBL/GenBank/DDBJ whole genome shotgun (WGS) entry which is preliminary data.</text>
</comment>
<evidence type="ECO:0000313" key="3">
    <source>
        <dbReference type="Proteomes" id="UP001055039"/>
    </source>
</evidence>
<gene>
    <name evidence="2" type="ORF">LNAOJCKE_4489</name>
</gene>
<reference evidence="2" key="2">
    <citation type="submission" date="2021-08" db="EMBL/GenBank/DDBJ databases">
        <authorList>
            <person name="Tani A."/>
            <person name="Ola A."/>
            <person name="Ogura Y."/>
            <person name="Katsura K."/>
            <person name="Hayashi T."/>
        </authorList>
    </citation>
    <scope>NUCLEOTIDE SEQUENCE</scope>
    <source>
        <strain evidence="2">NBRC 15686</strain>
    </source>
</reference>
<proteinExistence type="predicted"/>
<dbReference type="InterPro" id="IPR009964">
    <property type="entry name" value="DUF1491"/>
</dbReference>
<organism evidence="2 3">
    <name type="scientific">Methylorubrum aminovorans</name>
    <dbReference type="NCBI Taxonomy" id="269069"/>
    <lineage>
        <taxon>Bacteria</taxon>
        <taxon>Pseudomonadati</taxon>
        <taxon>Pseudomonadota</taxon>
        <taxon>Alphaproteobacteria</taxon>
        <taxon>Hyphomicrobiales</taxon>
        <taxon>Methylobacteriaceae</taxon>
        <taxon>Methylorubrum</taxon>
    </lineage>
</organism>